<gene>
    <name evidence="10" type="primary">EPHX1_2</name>
    <name evidence="10" type="ORF">DERP_007064</name>
</gene>
<dbReference type="PANTHER" id="PTHR21661">
    <property type="entry name" value="EPOXIDE HYDROLASE 1-RELATED"/>
    <property type="match status" value="1"/>
</dbReference>
<evidence type="ECO:0000313" key="11">
    <source>
        <dbReference type="Proteomes" id="UP000887458"/>
    </source>
</evidence>
<dbReference type="InterPro" id="IPR016292">
    <property type="entry name" value="Epoxide_hydrolase"/>
</dbReference>
<evidence type="ECO:0000256" key="6">
    <source>
        <dbReference type="ARBA" id="ARBA00022801"/>
    </source>
</evidence>
<evidence type="ECO:0000256" key="4">
    <source>
        <dbReference type="ARBA" id="ARBA00012091"/>
    </source>
</evidence>
<feature type="transmembrane region" description="Helical" evidence="8">
    <location>
        <begin position="7"/>
        <end position="27"/>
    </location>
</feature>
<feature type="non-terminal residue" evidence="10">
    <location>
        <position position="1"/>
    </location>
</feature>
<evidence type="ECO:0000256" key="2">
    <source>
        <dbReference type="ARBA" id="ARBA00004111"/>
    </source>
</evidence>
<feature type="region of interest" description="Disordered" evidence="7">
    <location>
        <begin position="477"/>
        <end position="497"/>
    </location>
</feature>
<proteinExistence type="inferred from homology"/>
<dbReference type="SUPFAM" id="SSF53474">
    <property type="entry name" value="alpha/beta-Hydrolases"/>
    <property type="match status" value="1"/>
</dbReference>
<dbReference type="Pfam" id="PF06441">
    <property type="entry name" value="EHN"/>
    <property type="match status" value="1"/>
</dbReference>
<dbReference type="InterPro" id="IPR010497">
    <property type="entry name" value="Epoxide_hydro_N"/>
</dbReference>
<dbReference type="Proteomes" id="UP000887458">
    <property type="component" value="Unassembled WGS sequence"/>
</dbReference>
<keyword evidence="6 10" id="KW-0378">Hydrolase</keyword>
<dbReference type="PRINTS" id="PR00412">
    <property type="entry name" value="EPOXHYDRLASE"/>
</dbReference>
<evidence type="ECO:0000256" key="3">
    <source>
        <dbReference type="ARBA" id="ARBA00010088"/>
    </source>
</evidence>
<reference evidence="10 11" key="1">
    <citation type="journal article" date="2018" name="J. Allergy Clin. Immunol.">
        <title>High-quality assembly of Dermatophagoides pteronyssinus genome and transcriptome reveals a wide range of novel allergens.</title>
        <authorList>
            <person name="Liu X.Y."/>
            <person name="Yang K.Y."/>
            <person name="Wang M.Q."/>
            <person name="Kwok J.S."/>
            <person name="Zeng X."/>
            <person name="Yang Z."/>
            <person name="Xiao X.J."/>
            <person name="Lau C.P."/>
            <person name="Li Y."/>
            <person name="Huang Z.M."/>
            <person name="Ba J.G."/>
            <person name="Yim A.K."/>
            <person name="Ouyang C.Y."/>
            <person name="Ngai S.M."/>
            <person name="Chan T.F."/>
            <person name="Leung E.L."/>
            <person name="Liu L."/>
            <person name="Liu Z.G."/>
            <person name="Tsui S.K."/>
        </authorList>
    </citation>
    <scope>NUCLEOTIDE SEQUENCE [LARGE SCALE GENOMIC DNA]</scope>
    <source>
        <strain evidence="10">Derp</strain>
    </source>
</reference>
<keyword evidence="8" id="KW-1133">Transmembrane helix</keyword>
<dbReference type="EC" id="3.3.2.9" evidence="4"/>
<dbReference type="PANTHER" id="PTHR21661:SF35">
    <property type="entry name" value="EPOXIDE HYDROLASE"/>
    <property type="match status" value="1"/>
</dbReference>
<evidence type="ECO:0000259" key="9">
    <source>
        <dbReference type="Pfam" id="PF06441"/>
    </source>
</evidence>
<dbReference type="GO" id="GO:0016787">
    <property type="term" value="F:hydrolase activity"/>
    <property type="evidence" value="ECO:0007669"/>
    <property type="project" value="UniProtKB-KW"/>
</dbReference>
<organism evidence="10 11">
    <name type="scientific">Dermatophagoides pteronyssinus</name>
    <name type="common">European house dust mite</name>
    <dbReference type="NCBI Taxonomy" id="6956"/>
    <lineage>
        <taxon>Eukaryota</taxon>
        <taxon>Metazoa</taxon>
        <taxon>Ecdysozoa</taxon>
        <taxon>Arthropoda</taxon>
        <taxon>Chelicerata</taxon>
        <taxon>Arachnida</taxon>
        <taxon>Acari</taxon>
        <taxon>Acariformes</taxon>
        <taxon>Sarcoptiformes</taxon>
        <taxon>Astigmata</taxon>
        <taxon>Psoroptidia</taxon>
        <taxon>Analgoidea</taxon>
        <taxon>Pyroglyphidae</taxon>
        <taxon>Dermatophagoidinae</taxon>
        <taxon>Dermatophagoides</taxon>
    </lineage>
</organism>
<evidence type="ECO:0000313" key="10">
    <source>
        <dbReference type="EMBL" id="KAH9426124.1"/>
    </source>
</evidence>
<dbReference type="InterPro" id="IPR029058">
    <property type="entry name" value="AB_hydrolase_fold"/>
</dbReference>
<evidence type="ECO:0000256" key="7">
    <source>
        <dbReference type="SAM" id="MobiDB-lite"/>
    </source>
</evidence>
<comment type="caution">
    <text evidence="10">The sequence shown here is derived from an EMBL/GenBank/DDBJ whole genome shotgun (WGS) entry which is preliminary data.</text>
</comment>
<protein>
    <recommendedName>
        <fullName evidence="4">microsomal epoxide hydrolase</fullName>
        <ecNumber evidence="4">3.3.2.9</ecNumber>
    </recommendedName>
</protein>
<dbReference type="Gene3D" id="3.40.50.1820">
    <property type="entry name" value="alpha/beta hydrolase"/>
    <property type="match status" value="1"/>
</dbReference>
<dbReference type="InterPro" id="IPR000639">
    <property type="entry name" value="Epox_hydrolase-like"/>
</dbReference>
<evidence type="ECO:0000256" key="1">
    <source>
        <dbReference type="ARBA" id="ARBA00000221"/>
    </source>
</evidence>
<keyword evidence="11" id="KW-1185">Reference proteome</keyword>
<dbReference type="PIRSF" id="PIRSF001112">
    <property type="entry name" value="Epoxide_hydrolase"/>
    <property type="match status" value="1"/>
</dbReference>
<evidence type="ECO:0000256" key="8">
    <source>
        <dbReference type="SAM" id="Phobius"/>
    </source>
</evidence>
<evidence type="ECO:0000256" key="5">
    <source>
        <dbReference type="ARBA" id="ARBA00022797"/>
    </source>
</evidence>
<keyword evidence="8" id="KW-0812">Transmembrane</keyword>
<keyword evidence="8" id="KW-0472">Membrane</keyword>
<keyword evidence="5" id="KW-0058">Aromatic hydrocarbons catabolism</keyword>
<feature type="domain" description="Epoxide hydrolase N-terminal" evidence="9">
    <location>
        <begin position="66"/>
        <end position="177"/>
    </location>
</feature>
<comment type="catalytic activity">
    <reaction evidence="1">
        <text>1-(4-methoxyphenyl)-N-methyl-N-[(3-methyloxetan-3-yl)methyl]methanamine + H2O = 2-{[(4-methoxybenzyl)(methyl)amino]methyl}-2-methylpropane-1,3-diol</text>
        <dbReference type="Rhea" id="RHEA:55764"/>
        <dbReference type="ChEBI" id="CHEBI:15377"/>
        <dbReference type="ChEBI" id="CHEBI:139161"/>
        <dbReference type="ChEBI" id="CHEBI:139164"/>
        <dbReference type="EC" id="3.3.2.9"/>
    </reaction>
</comment>
<sequence>IIKMGCCCKTTTFILLIAAGIGLYHFYPCLFKCHDKLNLETLKVDDWFGHEKLKANQRIPKDPVDVKPFRVNVSDADLNDLQERLKRSRFIDHLQDTNFEYGFNSDYLRVVQQYWLNSYQWRKHEKMINSYPQFITQIEGLNVHFYHIKPKTTTTNKVKTIFPILLVHGWPGSFYEYLKSIPIFTEPDSNGIAYEIILPSIPGYGYSERPHKPGFNIPAAARMFVKLMKRLGHEKFIVHGGDWGAAISLAISTIYPENVRGLNQVGSFFQPSTFCDYRRMLMAYLMPKYYFGTDDWQRQWEKTFPFGEKFKYMLRETGYMHIQATKPDTVAAGLVDSPIGMAAYLLEKFSAWTHSDYMQRSDGGLVNKFTMDELLTNVMIYWTSGNIAASQRFYLENMQNYQLTRSLMQSKVKVPASIIEPAHDIMRTPKKFLEHLYENLLQFTESNVGGHFLAFEEPKIVVENIRQFSKQLLDFEEQKRQEEQKQQQEQQKKHDEV</sequence>
<name>A0ABQ8JU28_DERPT</name>
<comment type="similarity">
    <text evidence="3">Belongs to the peptidase S33 family.</text>
</comment>
<dbReference type="EMBL" id="NJHN03000012">
    <property type="protein sequence ID" value="KAH9426124.1"/>
    <property type="molecule type" value="Genomic_DNA"/>
</dbReference>
<reference evidence="10 11" key="2">
    <citation type="journal article" date="2022" name="Mol. Biol. Evol.">
        <title>Comparative Genomics Reveals Insights into the Divergent Evolution of Astigmatic Mites and Household Pest Adaptations.</title>
        <authorList>
            <person name="Xiong Q."/>
            <person name="Wan A.T."/>
            <person name="Liu X."/>
            <person name="Fung C.S."/>
            <person name="Xiao X."/>
            <person name="Malainual N."/>
            <person name="Hou J."/>
            <person name="Wang L."/>
            <person name="Wang M."/>
            <person name="Yang K.Y."/>
            <person name="Cui Y."/>
            <person name="Leung E.L."/>
            <person name="Nong W."/>
            <person name="Shin S.K."/>
            <person name="Au S.W."/>
            <person name="Jeong K.Y."/>
            <person name="Chew F.T."/>
            <person name="Hui J.H."/>
            <person name="Leung T.F."/>
            <person name="Tungtrongchitr A."/>
            <person name="Zhong N."/>
            <person name="Liu Z."/>
            <person name="Tsui S.K."/>
        </authorList>
    </citation>
    <scope>NUCLEOTIDE SEQUENCE [LARGE SCALE GENOMIC DNA]</scope>
    <source>
        <strain evidence="10">Derp</strain>
    </source>
</reference>
<accession>A0ABQ8JU28</accession>
<comment type="subcellular location">
    <subcellularLocation>
        <location evidence="2">Microsome membrane</location>
        <topology evidence="2">Single-pass membrane protein</topology>
    </subcellularLocation>
</comment>